<reference evidence="2 3" key="1">
    <citation type="submission" date="2020-02" db="EMBL/GenBank/DDBJ databases">
        <authorList>
            <person name="Zhang X.-Y."/>
        </authorList>
    </citation>
    <scope>NUCLEOTIDE SEQUENCE [LARGE SCALE GENOMIC DNA]</scope>
    <source>
        <strain evidence="2 3">C33</strain>
    </source>
</reference>
<dbReference type="AlphaFoldDB" id="A0A845VH32"/>
<proteinExistence type="predicted"/>
<organism evidence="2 3">
    <name type="scientific">Wenzhouxiangella limi</name>
    <dbReference type="NCBI Taxonomy" id="2707351"/>
    <lineage>
        <taxon>Bacteria</taxon>
        <taxon>Pseudomonadati</taxon>
        <taxon>Pseudomonadota</taxon>
        <taxon>Gammaproteobacteria</taxon>
        <taxon>Chromatiales</taxon>
        <taxon>Wenzhouxiangellaceae</taxon>
        <taxon>Wenzhouxiangella</taxon>
    </lineage>
</organism>
<accession>A0A845VH32</accession>
<name>A0A845VH32_9GAMM</name>
<evidence type="ECO:0000256" key="1">
    <source>
        <dbReference type="SAM" id="MobiDB-lite"/>
    </source>
</evidence>
<dbReference type="RefSeq" id="WP_164211902.1">
    <property type="nucleotide sequence ID" value="NZ_JAAGSC010000043.1"/>
</dbReference>
<feature type="compositionally biased region" description="Polar residues" evidence="1">
    <location>
        <begin position="353"/>
        <end position="364"/>
    </location>
</feature>
<evidence type="ECO:0000313" key="3">
    <source>
        <dbReference type="Proteomes" id="UP000484885"/>
    </source>
</evidence>
<keyword evidence="3" id="KW-1185">Reference proteome</keyword>
<sequence length="364" mass="39229">MSTDVHDIRLAAGFEIPGGSTAARTLSRQQAEELAAALAADLARTVPGVDQAMLVVAGSLFEPAELLRPGLPAWSALTDLATPIVREQGLSPRLLAIGSHEGRLPDRRLTPQPEPVQGQFVALALLLVSDAEHGPALETALERELFERGSIDPPARALLHQALGLESVHGQLLTATDLLALQHVQMDAAGLGGFWPVVEHAVLAPDEASEFELAARLRARWVADEQRLTIEFLPFDTFTGTPAAYLLWLRALRTLTALADAHGLAWQPNAADDCQIDATGRLVTHAAGPCRAADGVTEHRDPEAGLIAWSVVDDGQLSHVYPLDTATARRQHELMRERDPDLHRPGQMLVCPDSQTLTPSTRHP</sequence>
<evidence type="ECO:0000313" key="2">
    <source>
        <dbReference type="EMBL" id="NDY96509.1"/>
    </source>
</evidence>
<comment type="caution">
    <text evidence="2">The sequence shown here is derived from an EMBL/GenBank/DDBJ whole genome shotgun (WGS) entry which is preliminary data.</text>
</comment>
<dbReference type="Proteomes" id="UP000484885">
    <property type="component" value="Unassembled WGS sequence"/>
</dbReference>
<protein>
    <submittedName>
        <fullName evidence="2">Uncharacterized protein</fullName>
    </submittedName>
</protein>
<dbReference type="EMBL" id="JAAGSC010000043">
    <property type="protein sequence ID" value="NDY96509.1"/>
    <property type="molecule type" value="Genomic_DNA"/>
</dbReference>
<feature type="region of interest" description="Disordered" evidence="1">
    <location>
        <begin position="337"/>
        <end position="364"/>
    </location>
</feature>
<gene>
    <name evidence="2" type="ORF">G3I74_12280</name>
</gene>